<keyword evidence="1" id="KW-0812">Transmembrane</keyword>
<keyword evidence="1" id="KW-0472">Membrane</keyword>
<proteinExistence type="predicted"/>
<gene>
    <name evidence="2" type="ORF">CTI12_AA526700</name>
</gene>
<organism evidence="2 3">
    <name type="scientific">Artemisia annua</name>
    <name type="common">Sweet wormwood</name>
    <dbReference type="NCBI Taxonomy" id="35608"/>
    <lineage>
        <taxon>Eukaryota</taxon>
        <taxon>Viridiplantae</taxon>
        <taxon>Streptophyta</taxon>
        <taxon>Embryophyta</taxon>
        <taxon>Tracheophyta</taxon>
        <taxon>Spermatophyta</taxon>
        <taxon>Magnoliopsida</taxon>
        <taxon>eudicotyledons</taxon>
        <taxon>Gunneridae</taxon>
        <taxon>Pentapetalae</taxon>
        <taxon>asterids</taxon>
        <taxon>campanulids</taxon>
        <taxon>Asterales</taxon>
        <taxon>Asteraceae</taxon>
        <taxon>Asteroideae</taxon>
        <taxon>Anthemideae</taxon>
        <taxon>Artemisiinae</taxon>
        <taxon>Artemisia</taxon>
    </lineage>
</organism>
<reference evidence="2 3" key="1">
    <citation type="journal article" date="2018" name="Mol. Plant">
        <title>The genome of Artemisia annua provides insight into the evolution of Asteraceae family and artemisinin biosynthesis.</title>
        <authorList>
            <person name="Shen Q."/>
            <person name="Zhang L."/>
            <person name="Liao Z."/>
            <person name="Wang S."/>
            <person name="Yan T."/>
            <person name="Shi P."/>
            <person name="Liu M."/>
            <person name="Fu X."/>
            <person name="Pan Q."/>
            <person name="Wang Y."/>
            <person name="Lv Z."/>
            <person name="Lu X."/>
            <person name="Zhang F."/>
            <person name="Jiang W."/>
            <person name="Ma Y."/>
            <person name="Chen M."/>
            <person name="Hao X."/>
            <person name="Li L."/>
            <person name="Tang Y."/>
            <person name="Lv G."/>
            <person name="Zhou Y."/>
            <person name="Sun X."/>
            <person name="Brodelius P.E."/>
            <person name="Rose J.K.C."/>
            <person name="Tang K."/>
        </authorList>
    </citation>
    <scope>NUCLEOTIDE SEQUENCE [LARGE SCALE GENOMIC DNA]</scope>
    <source>
        <strain evidence="3">cv. Huhao1</strain>
        <tissue evidence="2">Leaf</tissue>
    </source>
</reference>
<protein>
    <submittedName>
        <fullName evidence="2">Phytosulfokine</fullName>
    </submittedName>
</protein>
<comment type="caution">
    <text evidence="2">The sequence shown here is derived from an EMBL/GenBank/DDBJ whole genome shotgun (WGS) entry which is preliminary data.</text>
</comment>
<dbReference type="Proteomes" id="UP000245207">
    <property type="component" value="Unassembled WGS sequence"/>
</dbReference>
<keyword evidence="1" id="KW-1133">Transmembrane helix</keyword>
<feature type="transmembrane region" description="Helical" evidence="1">
    <location>
        <begin position="214"/>
        <end position="232"/>
    </location>
</feature>
<feature type="transmembrane region" description="Helical" evidence="1">
    <location>
        <begin position="190"/>
        <end position="208"/>
    </location>
</feature>
<name>A0A2U1L5W1_ARTAN</name>
<evidence type="ECO:0000313" key="2">
    <source>
        <dbReference type="EMBL" id="PWA44400.1"/>
    </source>
</evidence>
<sequence length="233" mass="27087">MQDMKCIFCKQCNGSHSHLFINCNITRKLWERLKVMANLCNVSNNWAEVISSIANRAANNTIWSVMQRLMFGAVVYFIWQERNLRSFGNCERSEIEIFRTIVDSVRIRIMGLKLKGTADVIKASDIWCFPIDKSLRYRSMLKDVDSLEWLVLFKSVSYTFGFLSVLVIWDEALLLANLALLVVGRFWGKLHSFPTIWFSLWVLLWDAAYAFKSMLMILVQALVPAMIDVFMFL</sequence>
<evidence type="ECO:0000313" key="3">
    <source>
        <dbReference type="Proteomes" id="UP000245207"/>
    </source>
</evidence>
<keyword evidence="3" id="KW-1185">Reference proteome</keyword>
<accession>A0A2U1L5W1</accession>
<dbReference type="AlphaFoldDB" id="A0A2U1L5W1"/>
<evidence type="ECO:0000256" key="1">
    <source>
        <dbReference type="SAM" id="Phobius"/>
    </source>
</evidence>
<dbReference type="OrthoDB" id="1938430at2759"/>
<dbReference type="EMBL" id="PKPP01011296">
    <property type="protein sequence ID" value="PWA44400.1"/>
    <property type="molecule type" value="Genomic_DNA"/>
</dbReference>